<organism evidence="1 2">
    <name type="scientific">Rariglobus hedericola</name>
    <dbReference type="NCBI Taxonomy" id="2597822"/>
    <lineage>
        <taxon>Bacteria</taxon>
        <taxon>Pseudomonadati</taxon>
        <taxon>Verrucomicrobiota</taxon>
        <taxon>Opitutia</taxon>
        <taxon>Opitutales</taxon>
        <taxon>Opitutaceae</taxon>
        <taxon>Rariglobus</taxon>
    </lineage>
</organism>
<evidence type="ECO:0000313" key="2">
    <source>
        <dbReference type="Proteomes" id="UP000315648"/>
    </source>
</evidence>
<accession>A0A556QER4</accession>
<dbReference type="Proteomes" id="UP000315648">
    <property type="component" value="Unassembled WGS sequence"/>
</dbReference>
<dbReference type="RefSeq" id="WP_144354284.1">
    <property type="nucleotide sequence ID" value="NZ_CBCRVV010000048.1"/>
</dbReference>
<dbReference type="EMBL" id="VMBG01000004">
    <property type="protein sequence ID" value="TSJ75142.1"/>
    <property type="molecule type" value="Genomic_DNA"/>
</dbReference>
<comment type="caution">
    <text evidence="1">The sequence shown here is derived from an EMBL/GenBank/DDBJ whole genome shotgun (WGS) entry which is preliminary data.</text>
</comment>
<dbReference type="AlphaFoldDB" id="A0A556QER4"/>
<keyword evidence="2" id="KW-1185">Reference proteome</keyword>
<reference evidence="1 2" key="1">
    <citation type="submission" date="2019-07" db="EMBL/GenBank/DDBJ databases">
        <title>Description of 53C-WASEF.</title>
        <authorList>
            <person name="Pitt A."/>
            <person name="Hahn M.W."/>
        </authorList>
    </citation>
    <scope>NUCLEOTIDE SEQUENCE [LARGE SCALE GENOMIC DNA]</scope>
    <source>
        <strain evidence="1 2">53C-WASEF</strain>
    </source>
</reference>
<proteinExistence type="predicted"/>
<protein>
    <submittedName>
        <fullName evidence="1">Uncharacterized protein</fullName>
    </submittedName>
</protein>
<evidence type="ECO:0000313" key="1">
    <source>
        <dbReference type="EMBL" id="TSJ75142.1"/>
    </source>
</evidence>
<sequence>MKYLIMLALSALPLIGMPTFNGSTYKEYESWRSAGMLAGTITEAEWRPLIRAESKIMHFIDISAEIRDEAVAKEIFVRLIRNKSLADIELIAALVDLTKQIRFQSEFELIAIQNDRLRIEASTEERKEYFKKLFEMGAENRKEMDSAVLAAKENLTNKIK</sequence>
<name>A0A556QER4_9BACT</name>
<gene>
    <name evidence="1" type="ORF">FPL22_17240</name>
</gene>